<proteinExistence type="predicted"/>
<dbReference type="EMBL" id="BARW01030526">
    <property type="protein sequence ID" value="GAJ06882.1"/>
    <property type="molecule type" value="Genomic_DNA"/>
</dbReference>
<accession>X1UTD5</accession>
<dbReference type="AlphaFoldDB" id="X1UTD5"/>
<organism evidence="9">
    <name type="scientific">marine sediment metagenome</name>
    <dbReference type="NCBI Taxonomy" id="412755"/>
    <lineage>
        <taxon>unclassified sequences</taxon>
        <taxon>metagenomes</taxon>
        <taxon>ecological metagenomes</taxon>
    </lineage>
</organism>
<protein>
    <recommendedName>
        <fullName evidence="8">ABC transmembrane type-1 domain-containing protein</fullName>
    </recommendedName>
</protein>
<name>X1UTD5_9ZZZZ</name>
<dbReference type="InterPro" id="IPR051393">
    <property type="entry name" value="ABC_transporter_permease"/>
</dbReference>
<evidence type="ECO:0000256" key="5">
    <source>
        <dbReference type="ARBA" id="ARBA00022989"/>
    </source>
</evidence>
<dbReference type="Gene3D" id="1.10.3720.10">
    <property type="entry name" value="MetI-like"/>
    <property type="match status" value="1"/>
</dbReference>
<evidence type="ECO:0000259" key="8">
    <source>
        <dbReference type="PROSITE" id="PS50928"/>
    </source>
</evidence>
<reference evidence="9" key="1">
    <citation type="journal article" date="2014" name="Front. Microbiol.">
        <title>High frequency of phylogenetically diverse reductive dehalogenase-homologous genes in deep subseafloor sedimentary metagenomes.</title>
        <authorList>
            <person name="Kawai M."/>
            <person name="Futagami T."/>
            <person name="Toyoda A."/>
            <person name="Takaki Y."/>
            <person name="Nishi S."/>
            <person name="Hori S."/>
            <person name="Arai W."/>
            <person name="Tsubouchi T."/>
            <person name="Morono Y."/>
            <person name="Uchiyama I."/>
            <person name="Ito T."/>
            <person name="Fujiyama A."/>
            <person name="Inagaki F."/>
            <person name="Takami H."/>
        </authorList>
    </citation>
    <scope>NUCLEOTIDE SEQUENCE</scope>
    <source>
        <strain evidence="9">Expedition CK06-06</strain>
    </source>
</reference>
<feature type="domain" description="ABC transmembrane type-1" evidence="8">
    <location>
        <begin position="73"/>
        <end position="149"/>
    </location>
</feature>
<sequence length="149" mass="17402">MVGTLRSRRYEKVKPYLYLLPAFFFLFIFTYYPIFRAVYISFFNWSTDYPVKVFNGIKNYLDVLENKVFWHVIRNTILYSFSTIFISMSLGLFLAVQVNKNVRGGGFFKVALFYPMMIPGAAAALIWLWMYVPTYGVLDYLLSGIGLRG</sequence>
<feature type="transmembrane region" description="Helical" evidence="7">
    <location>
        <begin position="77"/>
        <end position="98"/>
    </location>
</feature>
<evidence type="ECO:0000313" key="9">
    <source>
        <dbReference type="EMBL" id="GAJ06882.1"/>
    </source>
</evidence>
<evidence type="ECO:0000256" key="3">
    <source>
        <dbReference type="ARBA" id="ARBA00022475"/>
    </source>
</evidence>
<comment type="caution">
    <text evidence="9">The sequence shown here is derived from an EMBL/GenBank/DDBJ whole genome shotgun (WGS) entry which is preliminary data.</text>
</comment>
<dbReference type="InterPro" id="IPR035906">
    <property type="entry name" value="MetI-like_sf"/>
</dbReference>
<keyword evidence="5 7" id="KW-1133">Transmembrane helix</keyword>
<keyword evidence="6 7" id="KW-0472">Membrane</keyword>
<dbReference type="GO" id="GO:0005886">
    <property type="term" value="C:plasma membrane"/>
    <property type="evidence" value="ECO:0007669"/>
    <property type="project" value="UniProtKB-SubCell"/>
</dbReference>
<dbReference type="SUPFAM" id="SSF161098">
    <property type="entry name" value="MetI-like"/>
    <property type="match status" value="1"/>
</dbReference>
<dbReference type="PROSITE" id="PS50928">
    <property type="entry name" value="ABC_TM1"/>
    <property type="match status" value="1"/>
</dbReference>
<gene>
    <name evidence="9" type="ORF">S12H4_48778</name>
</gene>
<keyword evidence="3" id="KW-1003">Cell membrane</keyword>
<evidence type="ECO:0000256" key="4">
    <source>
        <dbReference type="ARBA" id="ARBA00022692"/>
    </source>
</evidence>
<feature type="non-terminal residue" evidence="9">
    <location>
        <position position="149"/>
    </location>
</feature>
<dbReference type="PANTHER" id="PTHR30193:SF37">
    <property type="entry name" value="INNER MEMBRANE ABC TRANSPORTER PERMEASE PROTEIN YCJO"/>
    <property type="match status" value="1"/>
</dbReference>
<keyword evidence="2" id="KW-0813">Transport</keyword>
<evidence type="ECO:0000256" key="7">
    <source>
        <dbReference type="SAM" id="Phobius"/>
    </source>
</evidence>
<comment type="subcellular location">
    <subcellularLocation>
        <location evidence="1">Cell membrane</location>
        <topology evidence="1">Multi-pass membrane protein</topology>
    </subcellularLocation>
</comment>
<dbReference type="PANTHER" id="PTHR30193">
    <property type="entry name" value="ABC TRANSPORTER PERMEASE PROTEIN"/>
    <property type="match status" value="1"/>
</dbReference>
<dbReference type="InterPro" id="IPR000515">
    <property type="entry name" value="MetI-like"/>
</dbReference>
<evidence type="ECO:0000256" key="2">
    <source>
        <dbReference type="ARBA" id="ARBA00022448"/>
    </source>
</evidence>
<evidence type="ECO:0000256" key="1">
    <source>
        <dbReference type="ARBA" id="ARBA00004651"/>
    </source>
</evidence>
<feature type="transmembrane region" description="Helical" evidence="7">
    <location>
        <begin position="110"/>
        <end position="132"/>
    </location>
</feature>
<evidence type="ECO:0000256" key="6">
    <source>
        <dbReference type="ARBA" id="ARBA00023136"/>
    </source>
</evidence>
<dbReference type="GO" id="GO:0055085">
    <property type="term" value="P:transmembrane transport"/>
    <property type="evidence" value="ECO:0007669"/>
    <property type="project" value="InterPro"/>
</dbReference>
<feature type="transmembrane region" description="Helical" evidence="7">
    <location>
        <begin position="16"/>
        <end position="35"/>
    </location>
</feature>
<keyword evidence="4 7" id="KW-0812">Transmembrane</keyword>